<evidence type="ECO:0000256" key="2">
    <source>
        <dbReference type="ARBA" id="ARBA00023015"/>
    </source>
</evidence>
<dbReference type="RefSeq" id="WP_310331780.1">
    <property type="nucleotide sequence ID" value="NZ_JAVDXV010000008.1"/>
</dbReference>
<dbReference type="GO" id="GO:0003677">
    <property type="term" value="F:DNA binding"/>
    <property type="evidence" value="ECO:0007669"/>
    <property type="project" value="UniProtKB-KW"/>
</dbReference>
<dbReference type="PANTHER" id="PTHR30537">
    <property type="entry name" value="HTH-TYPE TRANSCRIPTIONAL REGULATOR"/>
    <property type="match status" value="1"/>
</dbReference>
<evidence type="ECO:0000313" key="7">
    <source>
        <dbReference type="Proteomes" id="UP001180825"/>
    </source>
</evidence>
<organism evidence="6 7">
    <name type="scientific">Roseateles asaccharophilus</name>
    <dbReference type="NCBI Taxonomy" id="582607"/>
    <lineage>
        <taxon>Bacteria</taxon>
        <taxon>Pseudomonadati</taxon>
        <taxon>Pseudomonadota</taxon>
        <taxon>Betaproteobacteria</taxon>
        <taxon>Burkholderiales</taxon>
        <taxon>Sphaerotilaceae</taxon>
        <taxon>Roseateles</taxon>
    </lineage>
</organism>
<name>A0ABU2ACT0_9BURK</name>
<dbReference type="SUPFAM" id="SSF46785">
    <property type="entry name" value="Winged helix' DNA-binding domain"/>
    <property type="match status" value="1"/>
</dbReference>
<proteinExistence type="inferred from homology"/>
<evidence type="ECO:0000313" key="6">
    <source>
        <dbReference type="EMBL" id="MDR7335011.1"/>
    </source>
</evidence>
<dbReference type="PANTHER" id="PTHR30537:SF5">
    <property type="entry name" value="HTH-TYPE TRANSCRIPTIONAL ACTIVATOR TTDR-RELATED"/>
    <property type="match status" value="1"/>
</dbReference>
<reference evidence="6 7" key="1">
    <citation type="submission" date="2023-07" db="EMBL/GenBank/DDBJ databases">
        <title>Sorghum-associated microbial communities from plants grown in Nebraska, USA.</title>
        <authorList>
            <person name="Schachtman D."/>
        </authorList>
    </citation>
    <scope>NUCLEOTIDE SEQUENCE [LARGE SCALE GENOMIC DNA]</scope>
    <source>
        <strain evidence="6 7">BE316</strain>
    </source>
</reference>
<dbReference type="InterPro" id="IPR036388">
    <property type="entry name" value="WH-like_DNA-bd_sf"/>
</dbReference>
<dbReference type="Gene3D" id="1.10.10.10">
    <property type="entry name" value="Winged helix-like DNA-binding domain superfamily/Winged helix DNA-binding domain"/>
    <property type="match status" value="1"/>
</dbReference>
<keyword evidence="3 6" id="KW-0238">DNA-binding</keyword>
<dbReference type="Proteomes" id="UP001180825">
    <property type="component" value="Unassembled WGS sequence"/>
</dbReference>
<evidence type="ECO:0000259" key="5">
    <source>
        <dbReference type="PROSITE" id="PS50931"/>
    </source>
</evidence>
<dbReference type="PROSITE" id="PS50931">
    <property type="entry name" value="HTH_LYSR"/>
    <property type="match status" value="1"/>
</dbReference>
<evidence type="ECO:0000256" key="1">
    <source>
        <dbReference type="ARBA" id="ARBA00009437"/>
    </source>
</evidence>
<comment type="similarity">
    <text evidence="1">Belongs to the LysR transcriptional regulatory family.</text>
</comment>
<protein>
    <submittedName>
        <fullName evidence="6">DNA-binding transcriptional LysR family regulator</fullName>
    </submittedName>
</protein>
<dbReference type="EMBL" id="JAVDXV010000008">
    <property type="protein sequence ID" value="MDR7335011.1"/>
    <property type="molecule type" value="Genomic_DNA"/>
</dbReference>
<dbReference type="Pfam" id="PF00126">
    <property type="entry name" value="HTH_1"/>
    <property type="match status" value="1"/>
</dbReference>
<evidence type="ECO:0000256" key="4">
    <source>
        <dbReference type="ARBA" id="ARBA00023163"/>
    </source>
</evidence>
<dbReference type="InterPro" id="IPR036390">
    <property type="entry name" value="WH_DNA-bd_sf"/>
</dbReference>
<dbReference type="SUPFAM" id="SSF53850">
    <property type="entry name" value="Periplasmic binding protein-like II"/>
    <property type="match status" value="1"/>
</dbReference>
<comment type="caution">
    <text evidence="6">The sequence shown here is derived from an EMBL/GenBank/DDBJ whole genome shotgun (WGS) entry which is preliminary data.</text>
</comment>
<dbReference type="PRINTS" id="PR00039">
    <property type="entry name" value="HTHLYSR"/>
</dbReference>
<dbReference type="Pfam" id="PF03466">
    <property type="entry name" value="LysR_substrate"/>
    <property type="match status" value="1"/>
</dbReference>
<keyword evidence="7" id="KW-1185">Reference proteome</keyword>
<dbReference type="InterPro" id="IPR000847">
    <property type="entry name" value="LysR_HTH_N"/>
</dbReference>
<feature type="domain" description="HTH lysR-type" evidence="5">
    <location>
        <begin position="1"/>
        <end position="59"/>
    </location>
</feature>
<dbReference type="InterPro" id="IPR005119">
    <property type="entry name" value="LysR_subst-bd"/>
</dbReference>
<sequence>MDRLRALKAFVRVADLGSLSAAARSLATTQPTVSKLVAALEASVGARLFERSPARVLLTDEGARFLDSARRLLDDYDEAVAALDARTCEPQGRVRISAPVALGELHLHGLMLQALQRYPKLELDLMLDDRFVDPVEERFDLTVRIGAQVPPDLVARQLAVWPRYLVASRDYVRCHGEPQALAELAPHAFLRYLQGEAETVPFTGPVGTVDVPLSTRYRVNSAVALLDAVRAGAGIAFQPSWMVKDLLASGELVRLLPDWAGPAQIAHLVYARRRTQPMRVQVMLELLDGAIRAL</sequence>
<gene>
    <name evidence="6" type="ORF">J2X21_004175</name>
</gene>
<dbReference type="Gene3D" id="3.40.190.290">
    <property type="match status" value="1"/>
</dbReference>
<accession>A0ABU2ACT0</accession>
<evidence type="ECO:0000256" key="3">
    <source>
        <dbReference type="ARBA" id="ARBA00023125"/>
    </source>
</evidence>
<dbReference type="InterPro" id="IPR058163">
    <property type="entry name" value="LysR-type_TF_proteobact-type"/>
</dbReference>
<keyword evidence="4" id="KW-0804">Transcription</keyword>
<keyword evidence="2" id="KW-0805">Transcription regulation</keyword>
<dbReference type="CDD" id="cd08422">
    <property type="entry name" value="PBP2_CrgA_like"/>
    <property type="match status" value="1"/>
</dbReference>